<evidence type="ECO:0000256" key="2">
    <source>
        <dbReference type="ARBA" id="ARBA00022630"/>
    </source>
</evidence>
<dbReference type="InterPro" id="IPR001155">
    <property type="entry name" value="OxRdtase_FMN_N"/>
</dbReference>
<dbReference type="AlphaFoldDB" id="A0A194XMT8"/>
<evidence type="ECO:0000256" key="3">
    <source>
        <dbReference type="ARBA" id="ARBA00022643"/>
    </source>
</evidence>
<evidence type="ECO:0000313" key="7">
    <source>
        <dbReference type="Proteomes" id="UP000070700"/>
    </source>
</evidence>
<evidence type="ECO:0000256" key="4">
    <source>
        <dbReference type="ARBA" id="ARBA00023002"/>
    </source>
</evidence>
<dbReference type="GeneID" id="28831592"/>
<gene>
    <name evidence="6" type="ORF">LY89DRAFT_770768</name>
</gene>
<comment type="similarity">
    <text evidence="1">Belongs to the NADH:flavin oxidoreductase/NADH oxidase family.</text>
</comment>
<dbReference type="PANTHER" id="PTHR43656">
    <property type="entry name" value="BINDING OXIDOREDUCTASE, PUTATIVE (AFU_ORTHOLOGUE AFUA_2G08260)-RELATED"/>
    <property type="match status" value="1"/>
</dbReference>
<keyword evidence="2" id="KW-0285">Flavoprotein</keyword>
<dbReference type="EMBL" id="KQ947408">
    <property type="protein sequence ID" value="KUJ21404.1"/>
    <property type="molecule type" value="Genomic_DNA"/>
</dbReference>
<proteinExistence type="inferred from homology"/>
<evidence type="ECO:0000259" key="5">
    <source>
        <dbReference type="Pfam" id="PF00724"/>
    </source>
</evidence>
<keyword evidence="4" id="KW-0560">Oxidoreductase</keyword>
<dbReference type="GO" id="GO:0010181">
    <property type="term" value="F:FMN binding"/>
    <property type="evidence" value="ECO:0007669"/>
    <property type="project" value="InterPro"/>
</dbReference>
<keyword evidence="3" id="KW-0288">FMN</keyword>
<accession>A0A194XMT8</accession>
<dbReference type="Pfam" id="PF00724">
    <property type="entry name" value="Oxidored_FMN"/>
    <property type="match status" value="1"/>
</dbReference>
<dbReference type="KEGG" id="psco:LY89DRAFT_770768"/>
<name>A0A194XMT8_MOLSC</name>
<evidence type="ECO:0000313" key="6">
    <source>
        <dbReference type="EMBL" id="KUJ21404.1"/>
    </source>
</evidence>
<dbReference type="SUPFAM" id="SSF51395">
    <property type="entry name" value="FMN-linked oxidoreductases"/>
    <property type="match status" value="1"/>
</dbReference>
<keyword evidence="7" id="KW-1185">Reference proteome</keyword>
<dbReference type="Gene3D" id="3.20.20.70">
    <property type="entry name" value="Aldolase class I"/>
    <property type="match status" value="1"/>
</dbReference>
<protein>
    <submittedName>
        <fullName evidence="6">NADH oxidase</fullName>
    </submittedName>
</protein>
<organism evidence="6 7">
    <name type="scientific">Mollisia scopiformis</name>
    <name type="common">Conifer needle endophyte fungus</name>
    <name type="synonym">Phialocephala scopiformis</name>
    <dbReference type="NCBI Taxonomy" id="149040"/>
    <lineage>
        <taxon>Eukaryota</taxon>
        <taxon>Fungi</taxon>
        <taxon>Dikarya</taxon>
        <taxon>Ascomycota</taxon>
        <taxon>Pezizomycotina</taxon>
        <taxon>Leotiomycetes</taxon>
        <taxon>Helotiales</taxon>
        <taxon>Mollisiaceae</taxon>
        <taxon>Mollisia</taxon>
    </lineage>
</organism>
<dbReference type="InterPro" id="IPR051799">
    <property type="entry name" value="NADH_flavin_oxidoreductase"/>
</dbReference>
<dbReference type="GO" id="GO:0016491">
    <property type="term" value="F:oxidoreductase activity"/>
    <property type="evidence" value="ECO:0007669"/>
    <property type="project" value="UniProtKB-KW"/>
</dbReference>
<reference evidence="6 7" key="1">
    <citation type="submission" date="2015-10" db="EMBL/GenBank/DDBJ databases">
        <title>Full genome of DAOMC 229536 Phialocephala scopiformis, a fungal endophyte of spruce producing the potent anti-insectan compound rugulosin.</title>
        <authorList>
            <consortium name="DOE Joint Genome Institute"/>
            <person name="Walker A.K."/>
            <person name="Frasz S.L."/>
            <person name="Seifert K.A."/>
            <person name="Miller J.D."/>
            <person name="Mondo S.J."/>
            <person name="Labutti K."/>
            <person name="Lipzen A."/>
            <person name="Dockter R."/>
            <person name="Kennedy M."/>
            <person name="Grigoriev I.V."/>
            <person name="Spatafora J.W."/>
        </authorList>
    </citation>
    <scope>NUCLEOTIDE SEQUENCE [LARGE SCALE GENOMIC DNA]</scope>
    <source>
        <strain evidence="6 7">CBS 120377</strain>
    </source>
</reference>
<dbReference type="PANTHER" id="PTHR43656:SF5">
    <property type="entry name" value="NADH:FLAVIN OXIDOREDUCTASE_NADH OXIDASE N-TERMINAL DOMAIN-CONTAINING PROTEIN"/>
    <property type="match status" value="1"/>
</dbReference>
<evidence type="ECO:0000256" key="1">
    <source>
        <dbReference type="ARBA" id="ARBA00005979"/>
    </source>
</evidence>
<dbReference type="InParanoid" id="A0A194XMT8"/>
<sequence>MPVSRYKSEDVGREPLHQPLAFAFSKRIAQNRLLKAAMEERLAIWDDEILVNRGLPTKELIELYRWYKNGWGIIVTGNIITDYCHVAGSGDQIITPESPCFGERFESFKALATAAKAQGSLIIHWAGQPSWSSTPQFGNWTFGAPRAATEQDISRIITGFAHAAQYLEKAGFDGINLHAAHGYLVAQFLSPRTNKRTDAYGGTLTNRMRLIVEVVQEIRSRVSPSFIVSVKLNSTDFQEDGFKPHEARELVGVLQDDVGLDFVELSGGTYEHVGLEWTKESTRQREAFFLEFAEMIVPVLGAERKTKVFITGGLRSVGAMVKALDVVDGVGLARPAAQEPRLAANIIEGKVDGVIRPLAPFDTAGLGMLAAGMQMRQTAHGVEPFDMSDSEVVKTLLEMVNEMRKADENKVEDVEVVEFPDWIRNSKSYGVAE</sequence>
<dbReference type="InterPro" id="IPR013785">
    <property type="entry name" value="Aldolase_TIM"/>
</dbReference>
<dbReference type="Proteomes" id="UP000070700">
    <property type="component" value="Unassembled WGS sequence"/>
</dbReference>
<dbReference type="OrthoDB" id="1663137at2759"/>
<dbReference type="RefSeq" id="XP_018075759.1">
    <property type="nucleotide sequence ID" value="XM_018221866.1"/>
</dbReference>
<feature type="domain" description="NADH:flavin oxidoreductase/NADH oxidase N-terminal" evidence="5">
    <location>
        <begin position="76"/>
        <end position="344"/>
    </location>
</feature>